<evidence type="ECO:0000256" key="2">
    <source>
        <dbReference type="ARBA" id="ARBA00022485"/>
    </source>
</evidence>
<evidence type="ECO:0000313" key="10">
    <source>
        <dbReference type="Proteomes" id="UP000799441"/>
    </source>
</evidence>
<dbReference type="GO" id="GO:0051539">
    <property type="term" value="F:4 iron, 4 sulfur cluster binding"/>
    <property type="evidence" value="ECO:0007669"/>
    <property type="project" value="UniProtKB-KW"/>
</dbReference>
<evidence type="ECO:0000256" key="8">
    <source>
        <dbReference type="SAM" id="MobiDB-lite"/>
    </source>
</evidence>
<feature type="region of interest" description="Disordered" evidence="8">
    <location>
        <begin position="1"/>
        <end position="30"/>
    </location>
</feature>
<dbReference type="AlphaFoldDB" id="A0A9P4UK03"/>
<sequence length="483" mass="54766">MTPRTKGKTERVLAESPKAVTTSEPELHGELGTAAGPVLAKPQLQQGLETLEHPLTDQQILEGPYWQTIERWQSATEQDFLSYRWQIANTIDRKDKLFSFLKEVLPETLPRVADGDDTMLEPMSQEEFLENLVDGLKAAPMAVRLTPHVLSLVNWNDPMNDPICRQFIPLRSILKKDHSALAFDSLHEEKHSPLPGLVHRYPDRVLFLATSVCPVYCRFCTRSYAIGADTERVSKKSLKPTRRRWDPMFEYIEQHPEIQDVVVSGGDAYYLTADQLRRIGDRLLSIPHIKRFRFATKGLGVCPSRFVDPTPNDGWAQVLVDISSKARQIGKQVAVHTHINHPREMTWITERAARFLFSNGVIVRNQSVLLRGVNDSVDTMSTLIRRLADFNFQPYYVYQADLVKGVEDFRTPLSTIIELEKKIRGTIAGFMMPSFVVDLPGGGGKRLATSYESYDEQTGISTWKAPGVSQGEEFFYFDPKAES</sequence>
<dbReference type="InterPro" id="IPR058240">
    <property type="entry name" value="rSAM_sf"/>
</dbReference>
<dbReference type="InterPro" id="IPR007197">
    <property type="entry name" value="rSAM"/>
</dbReference>
<dbReference type="Proteomes" id="UP000799441">
    <property type="component" value="Unassembled WGS sequence"/>
</dbReference>
<keyword evidence="2" id="KW-0004">4Fe-4S</keyword>
<accession>A0A9P4UK03</accession>
<name>A0A9P4UK03_9PEZI</name>
<evidence type="ECO:0000256" key="4">
    <source>
        <dbReference type="ARBA" id="ARBA00022723"/>
    </source>
</evidence>
<evidence type="ECO:0000256" key="1">
    <source>
        <dbReference type="ARBA" id="ARBA00001933"/>
    </source>
</evidence>
<keyword evidence="5" id="KW-0663">Pyridoxal phosphate</keyword>
<keyword evidence="3" id="KW-0949">S-adenosyl-L-methionine</keyword>
<dbReference type="GO" id="GO:0046872">
    <property type="term" value="F:metal ion binding"/>
    <property type="evidence" value="ECO:0007669"/>
    <property type="project" value="UniProtKB-KW"/>
</dbReference>
<dbReference type="OrthoDB" id="5396721at2759"/>
<dbReference type="SFLD" id="SFLDG01070">
    <property type="entry name" value="PLP-dependent"/>
    <property type="match status" value="1"/>
</dbReference>
<keyword evidence="4" id="KW-0479">Metal-binding</keyword>
<evidence type="ECO:0000256" key="6">
    <source>
        <dbReference type="ARBA" id="ARBA00023004"/>
    </source>
</evidence>
<keyword evidence="7" id="KW-0411">Iron-sulfur</keyword>
<keyword evidence="10" id="KW-1185">Reference proteome</keyword>
<proteinExistence type="predicted"/>
<dbReference type="InterPro" id="IPR003739">
    <property type="entry name" value="Lys_aminomutase/Glu_NH3_mut"/>
</dbReference>
<evidence type="ECO:0000313" key="9">
    <source>
        <dbReference type="EMBL" id="KAF2716939.1"/>
    </source>
</evidence>
<evidence type="ECO:0000256" key="5">
    <source>
        <dbReference type="ARBA" id="ARBA00022898"/>
    </source>
</evidence>
<reference evidence="9" key="1">
    <citation type="journal article" date="2020" name="Stud. Mycol.">
        <title>101 Dothideomycetes genomes: a test case for predicting lifestyles and emergence of pathogens.</title>
        <authorList>
            <person name="Haridas S."/>
            <person name="Albert R."/>
            <person name="Binder M."/>
            <person name="Bloem J."/>
            <person name="Labutti K."/>
            <person name="Salamov A."/>
            <person name="Andreopoulos B."/>
            <person name="Baker S."/>
            <person name="Barry K."/>
            <person name="Bills G."/>
            <person name="Bluhm B."/>
            <person name="Cannon C."/>
            <person name="Castanera R."/>
            <person name="Culley D."/>
            <person name="Daum C."/>
            <person name="Ezra D."/>
            <person name="Gonzalez J."/>
            <person name="Henrissat B."/>
            <person name="Kuo A."/>
            <person name="Liang C."/>
            <person name="Lipzen A."/>
            <person name="Lutzoni F."/>
            <person name="Magnuson J."/>
            <person name="Mondo S."/>
            <person name="Nolan M."/>
            <person name="Ohm R."/>
            <person name="Pangilinan J."/>
            <person name="Park H.-J."/>
            <person name="Ramirez L."/>
            <person name="Alfaro M."/>
            <person name="Sun H."/>
            <person name="Tritt A."/>
            <person name="Yoshinaga Y."/>
            <person name="Zwiers L.-H."/>
            <person name="Turgeon B."/>
            <person name="Goodwin S."/>
            <person name="Spatafora J."/>
            <person name="Crous P."/>
            <person name="Grigoriev I."/>
        </authorList>
    </citation>
    <scope>NUCLEOTIDE SEQUENCE</scope>
    <source>
        <strain evidence="9">CBS 116435</strain>
    </source>
</reference>
<keyword evidence="6" id="KW-0408">Iron</keyword>
<dbReference type="PANTHER" id="PTHR30538:SF0">
    <property type="entry name" value="L-LYSINE 2,3-AMINOMUTASE AQ_1632-RELATED"/>
    <property type="match status" value="1"/>
</dbReference>
<dbReference type="Gene3D" id="3.20.20.70">
    <property type="entry name" value="Aldolase class I"/>
    <property type="match status" value="1"/>
</dbReference>
<dbReference type="GO" id="GO:0003824">
    <property type="term" value="F:catalytic activity"/>
    <property type="evidence" value="ECO:0007669"/>
    <property type="project" value="InterPro"/>
</dbReference>
<protein>
    <submittedName>
        <fullName evidence="9">Kama family protein</fullName>
    </submittedName>
</protein>
<dbReference type="InterPro" id="IPR013785">
    <property type="entry name" value="Aldolase_TIM"/>
</dbReference>
<evidence type="ECO:0000256" key="7">
    <source>
        <dbReference type="ARBA" id="ARBA00023014"/>
    </source>
</evidence>
<gene>
    <name evidence="9" type="ORF">K431DRAFT_234240</name>
</gene>
<dbReference type="PANTHER" id="PTHR30538">
    <property type="entry name" value="LYSINE 2,3-AMINOMUTASE-RELATED"/>
    <property type="match status" value="1"/>
</dbReference>
<dbReference type="SFLD" id="SFLDS00029">
    <property type="entry name" value="Radical_SAM"/>
    <property type="match status" value="1"/>
</dbReference>
<evidence type="ECO:0000256" key="3">
    <source>
        <dbReference type="ARBA" id="ARBA00022691"/>
    </source>
</evidence>
<comment type="cofactor">
    <cofactor evidence="1">
        <name>pyridoxal 5'-phosphate</name>
        <dbReference type="ChEBI" id="CHEBI:597326"/>
    </cofactor>
</comment>
<dbReference type="NCBIfam" id="TIGR00238">
    <property type="entry name" value="KamA family radical SAM protein"/>
    <property type="match status" value="1"/>
</dbReference>
<dbReference type="SUPFAM" id="SSF102114">
    <property type="entry name" value="Radical SAM enzymes"/>
    <property type="match status" value="1"/>
</dbReference>
<dbReference type="EMBL" id="MU003857">
    <property type="protein sequence ID" value="KAF2716939.1"/>
    <property type="molecule type" value="Genomic_DNA"/>
</dbReference>
<organism evidence="9 10">
    <name type="scientific">Polychaeton citri CBS 116435</name>
    <dbReference type="NCBI Taxonomy" id="1314669"/>
    <lineage>
        <taxon>Eukaryota</taxon>
        <taxon>Fungi</taxon>
        <taxon>Dikarya</taxon>
        <taxon>Ascomycota</taxon>
        <taxon>Pezizomycotina</taxon>
        <taxon>Dothideomycetes</taxon>
        <taxon>Dothideomycetidae</taxon>
        <taxon>Capnodiales</taxon>
        <taxon>Capnodiaceae</taxon>
        <taxon>Polychaeton</taxon>
    </lineage>
</organism>
<comment type="caution">
    <text evidence="9">The sequence shown here is derived from an EMBL/GenBank/DDBJ whole genome shotgun (WGS) entry which is preliminary data.</text>
</comment>